<comment type="caution">
    <text evidence="1">The sequence shown here is derived from an EMBL/GenBank/DDBJ whole genome shotgun (WGS) entry which is preliminary data.</text>
</comment>
<keyword evidence="2" id="KW-1185">Reference proteome</keyword>
<organism evidence="1 2">
    <name type="scientific">Cardiocondyla obscurior</name>
    <dbReference type="NCBI Taxonomy" id="286306"/>
    <lineage>
        <taxon>Eukaryota</taxon>
        <taxon>Metazoa</taxon>
        <taxon>Ecdysozoa</taxon>
        <taxon>Arthropoda</taxon>
        <taxon>Hexapoda</taxon>
        <taxon>Insecta</taxon>
        <taxon>Pterygota</taxon>
        <taxon>Neoptera</taxon>
        <taxon>Endopterygota</taxon>
        <taxon>Hymenoptera</taxon>
        <taxon>Apocrita</taxon>
        <taxon>Aculeata</taxon>
        <taxon>Formicoidea</taxon>
        <taxon>Formicidae</taxon>
        <taxon>Myrmicinae</taxon>
        <taxon>Cardiocondyla</taxon>
    </lineage>
</organism>
<reference evidence="1 2" key="1">
    <citation type="submission" date="2023-03" db="EMBL/GenBank/DDBJ databases">
        <title>High recombination rates correlate with genetic variation in Cardiocondyla obscurior ants.</title>
        <authorList>
            <person name="Errbii M."/>
        </authorList>
    </citation>
    <scope>NUCLEOTIDE SEQUENCE [LARGE SCALE GENOMIC DNA]</scope>
    <source>
        <strain evidence="1">Alpha-2009</strain>
        <tissue evidence="1">Whole body</tissue>
    </source>
</reference>
<protein>
    <submittedName>
        <fullName evidence="1">Uncharacterized protein</fullName>
    </submittedName>
</protein>
<sequence>MSRMCTLFFYGSGEYIKLRKMANGTALAKRFLRGRRASILNDPADLSAPAVKPSLASKNSDNNSFSLLWHLYRDAERQSSSCDFRTA</sequence>
<dbReference type="AlphaFoldDB" id="A0AAW2EK05"/>
<proteinExistence type="predicted"/>
<name>A0AAW2EK05_9HYME</name>
<evidence type="ECO:0000313" key="2">
    <source>
        <dbReference type="Proteomes" id="UP001430953"/>
    </source>
</evidence>
<dbReference type="Proteomes" id="UP001430953">
    <property type="component" value="Unassembled WGS sequence"/>
</dbReference>
<gene>
    <name evidence="1" type="ORF">PUN28_018578</name>
</gene>
<evidence type="ECO:0000313" key="1">
    <source>
        <dbReference type="EMBL" id="KAL0102142.1"/>
    </source>
</evidence>
<dbReference type="EMBL" id="JADYXP020000023">
    <property type="protein sequence ID" value="KAL0102142.1"/>
    <property type="molecule type" value="Genomic_DNA"/>
</dbReference>
<accession>A0AAW2EK05</accession>